<keyword evidence="3" id="KW-1185">Reference proteome</keyword>
<proteinExistence type="predicted"/>
<reference evidence="2" key="1">
    <citation type="submission" date="2022-03" db="EMBL/GenBank/DDBJ databases">
        <title>Draft genome sequence of Aduncisulcus paluster, a free-living microaerophilic Fornicata.</title>
        <authorList>
            <person name="Yuyama I."/>
            <person name="Kume K."/>
            <person name="Tamura T."/>
            <person name="Inagaki Y."/>
            <person name="Hashimoto T."/>
        </authorList>
    </citation>
    <scope>NUCLEOTIDE SEQUENCE</scope>
    <source>
        <strain evidence="2">NY0171</strain>
    </source>
</reference>
<feature type="compositionally biased region" description="Basic and acidic residues" evidence="1">
    <location>
        <begin position="148"/>
        <end position="161"/>
    </location>
</feature>
<evidence type="ECO:0000313" key="3">
    <source>
        <dbReference type="Proteomes" id="UP001057375"/>
    </source>
</evidence>
<evidence type="ECO:0000313" key="2">
    <source>
        <dbReference type="EMBL" id="GKT37720.1"/>
    </source>
</evidence>
<name>A0ABQ5L2X3_9EUKA</name>
<gene>
    <name evidence="2" type="ORF">ADUPG1_003658</name>
</gene>
<protein>
    <submittedName>
        <fullName evidence="2">Uncharacterized protein</fullName>
    </submittedName>
</protein>
<organism evidence="2 3">
    <name type="scientific">Aduncisulcus paluster</name>
    <dbReference type="NCBI Taxonomy" id="2918883"/>
    <lineage>
        <taxon>Eukaryota</taxon>
        <taxon>Metamonada</taxon>
        <taxon>Carpediemonas-like organisms</taxon>
        <taxon>Aduncisulcus</taxon>
    </lineage>
</organism>
<sequence length="174" mass="19357">LGDKVHDVSGVRFKVNAAQGHGDDLGTGSFTYIRDHGIIGVFACSGQQTAVEFKAAQFENIVVHCNQPPPTKRIFSRDDFHVEFNNYGVRCEIFGFQQFEDGDVFGQFSFFAIQFYDHFHSVKKKAHHGQAITPSQPDKAPPAAKEVSQNDRPCKGEKEKGGNTTVFPPFEYNG</sequence>
<dbReference type="EMBL" id="BQXS01005093">
    <property type="protein sequence ID" value="GKT37720.1"/>
    <property type="molecule type" value="Genomic_DNA"/>
</dbReference>
<dbReference type="Proteomes" id="UP001057375">
    <property type="component" value="Unassembled WGS sequence"/>
</dbReference>
<comment type="caution">
    <text evidence="2">The sequence shown here is derived from an EMBL/GenBank/DDBJ whole genome shotgun (WGS) entry which is preliminary data.</text>
</comment>
<feature type="non-terminal residue" evidence="2">
    <location>
        <position position="1"/>
    </location>
</feature>
<evidence type="ECO:0000256" key="1">
    <source>
        <dbReference type="SAM" id="MobiDB-lite"/>
    </source>
</evidence>
<feature type="region of interest" description="Disordered" evidence="1">
    <location>
        <begin position="127"/>
        <end position="174"/>
    </location>
</feature>
<accession>A0ABQ5L2X3</accession>